<evidence type="ECO:0000256" key="9">
    <source>
        <dbReference type="SAM" id="Phobius"/>
    </source>
</evidence>
<keyword evidence="5" id="KW-0460">Magnesium</keyword>
<dbReference type="InterPro" id="IPR036739">
    <property type="entry name" value="SLC41_membr_dom_sf"/>
</dbReference>
<accession>A0A660SHH4</accession>
<organism evidence="11 12">
    <name type="scientific">candidate division WOR-3 bacterium</name>
    <dbReference type="NCBI Taxonomy" id="2052148"/>
    <lineage>
        <taxon>Bacteria</taxon>
        <taxon>Bacteria division WOR-3</taxon>
    </lineage>
</organism>
<comment type="caution">
    <text evidence="11">The sequence shown here is derived from an EMBL/GenBank/DDBJ whole genome shotgun (WGS) entry which is preliminary data.</text>
</comment>
<keyword evidence="3" id="KW-0813">Transport</keyword>
<keyword evidence="6 9" id="KW-1133">Transmembrane helix</keyword>
<evidence type="ECO:0000256" key="3">
    <source>
        <dbReference type="ARBA" id="ARBA00022448"/>
    </source>
</evidence>
<feature type="non-terminal residue" evidence="11">
    <location>
        <position position="102"/>
    </location>
</feature>
<evidence type="ECO:0000256" key="6">
    <source>
        <dbReference type="ARBA" id="ARBA00022989"/>
    </source>
</evidence>
<dbReference type="InterPro" id="IPR045349">
    <property type="entry name" value="SLC41A1-3"/>
</dbReference>
<dbReference type="PANTHER" id="PTHR16228:SF7">
    <property type="entry name" value="SLC41A_MGTE INTEGRAL MEMBRANE DOMAIN-CONTAINING PROTEIN"/>
    <property type="match status" value="1"/>
</dbReference>
<dbReference type="Proteomes" id="UP000268469">
    <property type="component" value="Unassembled WGS sequence"/>
</dbReference>
<evidence type="ECO:0000313" key="12">
    <source>
        <dbReference type="Proteomes" id="UP000268469"/>
    </source>
</evidence>
<evidence type="ECO:0000256" key="4">
    <source>
        <dbReference type="ARBA" id="ARBA00022692"/>
    </source>
</evidence>
<feature type="domain" description="SLC41A/MgtE integral membrane" evidence="10">
    <location>
        <begin position="56"/>
        <end position="100"/>
    </location>
</feature>
<evidence type="ECO:0000256" key="7">
    <source>
        <dbReference type="ARBA" id="ARBA00023065"/>
    </source>
</evidence>
<dbReference type="Pfam" id="PF01769">
    <property type="entry name" value="MgtE"/>
    <property type="match status" value="1"/>
</dbReference>
<keyword evidence="8 9" id="KW-0472">Membrane</keyword>
<evidence type="ECO:0000256" key="8">
    <source>
        <dbReference type="ARBA" id="ARBA00023136"/>
    </source>
</evidence>
<evidence type="ECO:0000256" key="2">
    <source>
        <dbReference type="ARBA" id="ARBA00009749"/>
    </source>
</evidence>
<sequence length="102" mass="11262">MSRGRRKRRKRRIVSEILIQALPVVILTSVGEFFAGSILGRLHERLELIPGLIILVPAVMDLRGNIGTALGSRLSSALHLGIIGKHFTFDRFNISNISAGYL</sequence>
<keyword evidence="4 9" id="KW-0812">Transmembrane</keyword>
<evidence type="ECO:0000259" key="10">
    <source>
        <dbReference type="Pfam" id="PF01769"/>
    </source>
</evidence>
<dbReference type="Gene3D" id="1.10.357.20">
    <property type="entry name" value="SLC41 divalent cation transporters, integral membrane domain"/>
    <property type="match status" value="1"/>
</dbReference>
<proteinExistence type="inferred from homology"/>
<dbReference type="AlphaFoldDB" id="A0A660SHH4"/>
<comment type="similarity">
    <text evidence="2">Belongs to the SLC41A transporter family.</text>
</comment>
<evidence type="ECO:0000256" key="5">
    <source>
        <dbReference type="ARBA" id="ARBA00022842"/>
    </source>
</evidence>
<evidence type="ECO:0000256" key="1">
    <source>
        <dbReference type="ARBA" id="ARBA00004141"/>
    </source>
</evidence>
<protein>
    <recommendedName>
        <fullName evidence="10">SLC41A/MgtE integral membrane domain-containing protein</fullName>
    </recommendedName>
</protein>
<dbReference type="EMBL" id="QNBE01000045">
    <property type="protein sequence ID" value="RKX70244.1"/>
    <property type="molecule type" value="Genomic_DNA"/>
</dbReference>
<dbReference type="GO" id="GO:0008324">
    <property type="term" value="F:monoatomic cation transmembrane transporter activity"/>
    <property type="evidence" value="ECO:0007669"/>
    <property type="project" value="InterPro"/>
</dbReference>
<feature type="transmembrane region" description="Helical" evidence="9">
    <location>
        <begin position="21"/>
        <end position="42"/>
    </location>
</feature>
<comment type="subcellular location">
    <subcellularLocation>
        <location evidence="1">Membrane</location>
        <topology evidence="1">Multi-pass membrane protein</topology>
    </subcellularLocation>
</comment>
<dbReference type="SUPFAM" id="SSF161093">
    <property type="entry name" value="MgtE membrane domain-like"/>
    <property type="match status" value="1"/>
</dbReference>
<keyword evidence="7" id="KW-0406">Ion transport</keyword>
<dbReference type="InterPro" id="IPR006667">
    <property type="entry name" value="SLC41_membr_dom"/>
</dbReference>
<gene>
    <name evidence="11" type="ORF">DRP53_05580</name>
</gene>
<dbReference type="PANTHER" id="PTHR16228">
    <property type="entry name" value="DIVALENT CATION TRANSPORTER SOLUTE CARRIER FAMILY 41"/>
    <property type="match status" value="1"/>
</dbReference>
<reference evidence="11 12" key="1">
    <citation type="submission" date="2018-06" db="EMBL/GenBank/DDBJ databases">
        <title>Extensive metabolic versatility and redundancy in microbially diverse, dynamic hydrothermal sediments.</title>
        <authorList>
            <person name="Dombrowski N."/>
            <person name="Teske A."/>
            <person name="Baker B.J."/>
        </authorList>
    </citation>
    <scope>NUCLEOTIDE SEQUENCE [LARGE SCALE GENOMIC DNA]</scope>
    <source>
        <strain evidence="11">B36_G15</strain>
    </source>
</reference>
<evidence type="ECO:0000313" key="11">
    <source>
        <dbReference type="EMBL" id="RKX70244.1"/>
    </source>
</evidence>
<name>A0A660SHH4_UNCW3</name>